<reference evidence="2" key="1">
    <citation type="submission" date="2022-12" db="EMBL/GenBank/DDBJ databases">
        <authorList>
            <person name="Petersen C."/>
        </authorList>
    </citation>
    <scope>NUCLEOTIDE SEQUENCE</scope>
    <source>
        <strain evidence="2">IBT 3081</strain>
    </source>
</reference>
<dbReference type="AlphaFoldDB" id="A0A9W9RF51"/>
<proteinExistence type="predicted"/>
<sequence>MTVPDIGVPLASPIFAVGNGITENEQFITRGQWIEWRDQLFSVAQKPVCAPRKLSWKMTPSRFKIGNFPNWDHSNFDEEDLCLHYSPPTLLFPIRHRRDELHAGLAHGKSYFQPTWLYIGVGFVFKYVNMALVAVGIKVILLSGRSHSQLKK</sequence>
<name>A0A9W9RF51_9EURO</name>
<feature type="transmembrane region" description="Helical" evidence="1">
    <location>
        <begin position="116"/>
        <end position="142"/>
    </location>
</feature>
<dbReference type="RefSeq" id="XP_056574515.1">
    <property type="nucleotide sequence ID" value="XM_056728700.1"/>
</dbReference>
<dbReference type="OrthoDB" id="5421702at2759"/>
<accession>A0A9W9RF51</accession>
<protein>
    <submittedName>
        <fullName evidence="2">Uncharacterized protein</fullName>
    </submittedName>
</protein>
<comment type="caution">
    <text evidence="2">The sequence shown here is derived from an EMBL/GenBank/DDBJ whole genome shotgun (WGS) entry which is preliminary data.</text>
</comment>
<dbReference type="EMBL" id="JAPZBT010000006">
    <property type="protein sequence ID" value="KAJ5356368.1"/>
    <property type="molecule type" value="Genomic_DNA"/>
</dbReference>
<evidence type="ECO:0000313" key="2">
    <source>
        <dbReference type="EMBL" id="KAJ5356368.1"/>
    </source>
</evidence>
<dbReference type="Proteomes" id="UP001147752">
    <property type="component" value="Unassembled WGS sequence"/>
</dbReference>
<keyword evidence="1" id="KW-0472">Membrane</keyword>
<reference evidence="2" key="2">
    <citation type="journal article" date="2023" name="IMA Fungus">
        <title>Comparative genomic study of the Penicillium genus elucidates a diverse pangenome and 15 lateral gene transfer events.</title>
        <authorList>
            <person name="Petersen C."/>
            <person name="Sorensen T."/>
            <person name="Nielsen M.R."/>
            <person name="Sondergaard T.E."/>
            <person name="Sorensen J.L."/>
            <person name="Fitzpatrick D.A."/>
            <person name="Frisvad J.C."/>
            <person name="Nielsen K.L."/>
        </authorList>
    </citation>
    <scope>NUCLEOTIDE SEQUENCE</scope>
    <source>
        <strain evidence="2">IBT 3081</strain>
    </source>
</reference>
<keyword evidence="1" id="KW-1133">Transmembrane helix</keyword>
<gene>
    <name evidence="2" type="ORF">N7517_010977</name>
</gene>
<dbReference type="GeneID" id="81467883"/>
<evidence type="ECO:0000256" key="1">
    <source>
        <dbReference type="SAM" id="Phobius"/>
    </source>
</evidence>
<evidence type="ECO:0000313" key="3">
    <source>
        <dbReference type="Proteomes" id="UP001147752"/>
    </source>
</evidence>
<keyword evidence="3" id="KW-1185">Reference proteome</keyword>
<keyword evidence="1" id="KW-0812">Transmembrane</keyword>
<organism evidence="2 3">
    <name type="scientific">Penicillium concentricum</name>
    <dbReference type="NCBI Taxonomy" id="293559"/>
    <lineage>
        <taxon>Eukaryota</taxon>
        <taxon>Fungi</taxon>
        <taxon>Dikarya</taxon>
        <taxon>Ascomycota</taxon>
        <taxon>Pezizomycotina</taxon>
        <taxon>Eurotiomycetes</taxon>
        <taxon>Eurotiomycetidae</taxon>
        <taxon>Eurotiales</taxon>
        <taxon>Aspergillaceae</taxon>
        <taxon>Penicillium</taxon>
    </lineage>
</organism>